<dbReference type="Proteomes" id="UP000515154">
    <property type="component" value="Linkage group LG14"/>
</dbReference>
<name>A0A6P7T2Y9_9MOLL</name>
<dbReference type="GO" id="GO:0000815">
    <property type="term" value="C:ESCRT III complex"/>
    <property type="evidence" value="ECO:0007669"/>
    <property type="project" value="TreeGrafter"/>
</dbReference>
<protein>
    <submittedName>
        <fullName evidence="8">Charged multivesicular body protein 7 isoform X1</fullName>
    </submittedName>
</protein>
<dbReference type="InterPro" id="IPR005024">
    <property type="entry name" value="Snf7_fam"/>
</dbReference>
<dbReference type="GO" id="GO:0006900">
    <property type="term" value="P:vesicle budding from membrane"/>
    <property type="evidence" value="ECO:0007669"/>
    <property type="project" value="TreeGrafter"/>
</dbReference>
<dbReference type="Pfam" id="PF25239">
    <property type="entry name" value="WHD_CHMP7"/>
    <property type="match status" value="1"/>
</dbReference>
<evidence type="ECO:0000259" key="6">
    <source>
        <dbReference type="Pfam" id="PF25239"/>
    </source>
</evidence>
<evidence type="ECO:0000313" key="8">
    <source>
        <dbReference type="RefSeq" id="XP_029645089.1"/>
    </source>
</evidence>
<dbReference type="Pfam" id="PF25880">
    <property type="entry name" value="WHD_CHMP7_1st"/>
    <property type="match status" value="1"/>
</dbReference>
<keyword evidence="4" id="KW-0175">Coiled coil</keyword>
<accession>A0A6P7T2Y9</accession>
<dbReference type="PANTHER" id="PTHR22761:SF10">
    <property type="entry name" value="GH13992P"/>
    <property type="match status" value="1"/>
</dbReference>
<dbReference type="GO" id="GO:0005771">
    <property type="term" value="C:multivesicular body"/>
    <property type="evidence" value="ECO:0007669"/>
    <property type="project" value="TreeGrafter"/>
</dbReference>
<evidence type="ECO:0000256" key="1">
    <source>
        <dbReference type="ARBA" id="ARBA00004177"/>
    </source>
</evidence>
<evidence type="ECO:0000256" key="4">
    <source>
        <dbReference type="SAM" id="Coils"/>
    </source>
</evidence>
<evidence type="ECO:0000256" key="3">
    <source>
        <dbReference type="ARBA" id="ARBA00022753"/>
    </source>
</evidence>
<comment type="similarity">
    <text evidence="2">Belongs to the SNF7 family.</text>
</comment>
<evidence type="ECO:0000256" key="5">
    <source>
        <dbReference type="SAM" id="MobiDB-lite"/>
    </source>
</evidence>
<proteinExistence type="inferred from homology"/>
<dbReference type="PANTHER" id="PTHR22761">
    <property type="entry name" value="CHARGED MULTIVESICULAR BODY PROTEIN"/>
    <property type="match status" value="1"/>
</dbReference>
<dbReference type="Pfam" id="PF03357">
    <property type="entry name" value="Snf7"/>
    <property type="match status" value="1"/>
</dbReference>
<dbReference type="InterPro" id="IPR057471">
    <property type="entry name" value="CHMP7_WHD"/>
</dbReference>
<gene>
    <name evidence="8" type="primary">LOC115219137</name>
</gene>
<feature type="domain" description="CHMP7 winged helix" evidence="6">
    <location>
        <begin position="147"/>
        <end position="218"/>
    </location>
</feature>
<comment type="subcellular location">
    <subcellularLocation>
        <location evidence="1">Endosome</location>
    </subcellularLocation>
</comment>
<dbReference type="GO" id="GO:0032511">
    <property type="term" value="P:late endosome to vacuole transport via multivesicular body sorting pathway"/>
    <property type="evidence" value="ECO:0007669"/>
    <property type="project" value="TreeGrafter"/>
</dbReference>
<keyword evidence="3" id="KW-0967">Endosome</keyword>
<dbReference type="KEGG" id="osn:115219137"/>
<organism evidence="7 8">
    <name type="scientific">Octopus sinensis</name>
    <name type="common">East Asian common octopus</name>
    <dbReference type="NCBI Taxonomy" id="2607531"/>
    <lineage>
        <taxon>Eukaryota</taxon>
        <taxon>Metazoa</taxon>
        <taxon>Spiralia</taxon>
        <taxon>Lophotrochozoa</taxon>
        <taxon>Mollusca</taxon>
        <taxon>Cephalopoda</taxon>
        <taxon>Coleoidea</taxon>
        <taxon>Octopodiformes</taxon>
        <taxon>Octopoda</taxon>
        <taxon>Incirrata</taxon>
        <taxon>Octopodidae</taxon>
        <taxon>Octopus</taxon>
    </lineage>
</organism>
<evidence type="ECO:0000313" key="7">
    <source>
        <dbReference type="Proteomes" id="UP000515154"/>
    </source>
</evidence>
<dbReference type="AlphaFoldDB" id="A0A6P7T2Y9"/>
<reference evidence="8" key="1">
    <citation type="submission" date="2025-08" db="UniProtKB">
        <authorList>
            <consortium name="RefSeq"/>
        </authorList>
    </citation>
    <scope>IDENTIFICATION</scope>
</reference>
<dbReference type="RefSeq" id="XP_029645089.1">
    <property type="nucleotide sequence ID" value="XM_029789229.2"/>
</dbReference>
<evidence type="ECO:0000256" key="2">
    <source>
        <dbReference type="ARBA" id="ARBA00006190"/>
    </source>
</evidence>
<dbReference type="GO" id="GO:0009898">
    <property type="term" value="C:cytoplasmic side of plasma membrane"/>
    <property type="evidence" value="ECO:0007669"/>
    <property type="project" value="TreeGrafter"/>
</dbReference>
<feature type="coiled-coil region" evidence="4">
    <location>
        <begin position="336"/>
        <end position="391"/>
    </location>
</feature>
<feature type="region of interest" description="Disordered" evidence="5">
    <location>
        <begin position="407"/>
        <end position="454"/>
    </location>
</feature>
<keyword evidence="7" id="KW-1185">Reference proteome</keyword>
<sequence>MCKGMDDAEFDNMWSDDQKMSVMFSVFRDKSVNPLSWDQKMNFWQVAIERYCEKNELVIVLPSTLPTYFTRKGRTPQCLDVVVAEMKRIGKLKTLSVLEAESVSMGWLYWGYAKFIRSPLSWAVNLASSMISKNNKCLEESVMTEVLKKKAEQLLSIHLERVRTHQESDIIDYNSLVEQHADLFKDKREVPLLVSYLVKQQKALLIPQGNNKNPLIKFTDNQNVNVSPVKCTDLKIYQIQCVEIRLGKQVNTLTEDIKRLSKEAREHVKSKSRQLALYTLKRKKNCEMILEKKLATLDILHSLIDKIKTVTTDQQVLEAYACGVSAMKVLTKDINLEKAENVIDQLHDTLGEQEEVSHLLANAWPDSNEDSEALEDELQKLIKEEECAAEDEALAKSLSNLRIQDKSFSKVSTSDPITEEAAPLLEEDDDEIPVSSTKSKSKSKSKSAAALPAF</sequence>